<dbReference type="Proteomes" id="UP001151760">
    <property type="component" value="Unassembled WGS sequence"/>
</dbReference>
<keyword evidence="3" id="KW-1185">Reference proteome</keyword>
<evidence type="ECO:0000256" key="1">
    <source>
        <dbReference type="SAM" id="MobiDB-lite"/>
    </source>
</evidence>
<dbReference type="EMBL" id="BQNB010012817">
    <property type="protein sequence ID" value="GJT08277.1"/>
    <property type="molecule type" value="Genomic_DNA"/>
</dbReference>
<sequence>MEILPVSASNSAAVDLYDGGGSLFQLSFQDTSKYEHVGPKTQDRKKVKYYKDDQVMMKDLKCKVKRQRQRQRKDQDHKSMNGTKELAYLLHEQDSRSRQEASKIKDQNGVGSQRHHIVSIGELNAVAIALMARASLSQLRSDAITKTMTPSLRTSDVVAIICDAVSKV</sequence>
<organism evidence="2 3">
    <name type="scientific">Tanacetum coccineum</name>
    <dbReference type="NCBI Taxonomy" id="301880"/>
    <lineage>
        <taxon>Eukaryota</taxon>
        <taxon>Viridiplantae</taxon>
        <taxon>Streptophyta</taxon>
        <taxon>Embryophyta</taxon>
        <taxon>Tracheophyta</taxon>
        <taxon>Spermatophyta</taxon>
        <taxon>Magnoliopsida</taxon>
        <taxon>eudicotyledons</taxon>
        <taxon>Gunneridae</taxon>
        <taxon>Pentapetalae</taxon>
        <taxon>asterids</taxon>
        <taxon>campanulids</taxon>
        <taxon>Asterales</taxon>
        <taxon>Asteraceae</taxon>
        <taxon>Asteroideae</taxon>
        <taxon>Anthemideae</taxon>
        <taxon>Anthemidinae</taxon>
        <taxon>Tanacetum</taxon>
    </lineage>
</organism>
<protein>
    <submittedName>
        <fullName evidence="2">Uncharacterized protein</fullName>
    </submittedName>
</protein>
<evidence type="ECO:0000313" key="3">
    <source>
        <dbReference type="Proteomes" id="UP001151760"/>
    </source>
</evidence>
<accession>A0ABQ5B3L9</accession>
<feature type="region of interest" description="Disordered" evidence="1">
    <location>
        <begin position="63"/>
        <end position="111"/>
    </location>
</feature>
<reference evidence="2" key="2">
    <citation type="submission" date="2022-01" db="EMBL/GenBank/DDBJ databases">
        <authorList>
            <person name="Yamashiro T."/>
            <person name="Shiraishi A."/>
            <person name="Satake H."/>
            <person name="Nakayama K."/>
        </authorList>
    </citation>
    <scope>NUCLEOTIDE SEQUENCE</scope>
</reference>
<evidence type="ECO:0000313" key="2">
    <source>
        <dbReference type="EMBL" id="GJT08277.1"/>
    </source>
</evidence>
<gene>
    <name evidence="2" type="ORF">Tco_0842739</name>
</gene>
<feature type="non-terminal residue" evidence="2">
    <location>
        <position position="168"/>
    </location>
</feature>
<reference evidence="2" key="1">
    <citation type="journal article" date="2022" name="Int. J. Mol. Sci.">
        <title>Draft Genome of Tanacetum Coccineum: Genomic Comparison of Closely Related Tanacetum-Family Plants.</title>
        <authorList>
            <person name="Yamashiro T."/>
            <person name="Shiraishi A."/>
            <person name="Nakayama K."/>
            <person name="Satake H."/>
        </authorList>
    </citation>
    <scope>NUCLEOTIDE SEQUENCE</scope>
</reference>
<feature type="compositionally biased region" description="Basic and acidic residues" evidence="1">
    <location>
        <begin position="91"/>
        <end position="106"/>
    </location>
</feature>
<proteinExistence type="predicted"/>
<comment type="caution">
    <text evidence="2">The sequence shown here is derived from an EMBL/GenBank/DDBJ whole genome shotgun (WGS) entry which is preliminary data.</text>
</comment>
<name>A0ABQ5B3L9_9ASTR</name>